<evidence type="ECO:0000313" key="1">
    <source>
        <dbReference type="EMBL" id="SDO87993.1"/>
    </source>
</evidence>
<dbReference type="OrthoDB" id="2063806at2"/>
<name>A0A1H0N5Q9_9CLOT</name>
<dbReference type="AlphaFoldDB" id="A0A1H0N5Q9"/>
<organism evidence="1 2">
    <name type="scientific">Clostridium gasigenes</name>
    <dbReference type="NCBI Taxonomy" id="94869"/>
    <lineage>
        <taxon>Bacteria</taxon>
        <taxon>Bacillati</taxon>
        <taxon>Bacillota</taxon>
        <taxon>Clostridia</taxon>
        <taxon>Eubacteriales</taxon>
        <taxon>Clostridiaceae</taxon>
        <taxon>Clostridium</taxon>
    </lineage>
</organism>
<sequence>MIETKQSYMGENKTILQFAGDLFQNTLVKVKKTDVAEAEGKRILKAGTIVNKDGRKANDATAFGVVYRDVDFTLSNGTENIPVTIFGFIKASVLPEVVTAEAKAALNMIKFL</sequence>
<dbReference type="RefSeq" id="WP_089965865.1">
    <property type="nucleotide sequence ID" value="NZ_FNJM01000001.1"/>
</dbReference>
<reference evidence="1 2" key="1">
    <citation type="submission" date="2016-10" db="EMBL/GenBank/DDBJ databases">
        <authorList>
            <person name="de Groot N.N."/>
        </authorList>
    </citation>
    <scope>NUCLEOTIDE SEQUENCE [LARGE SCALE GENOMIC DNA]</scope>
    <source>
        <strain evidence="1 2">DSM 12272</strain>
    </source>
</reference>
<keyword evidence="2" id="KW-1185">Reference proteome</keyword>
<gene>
    <name evidence="1" type="ORF">SAMN04488529_101699</name>
</gene>
<dbReference type="STRING" id="94869.SAMN04488529_101699"/>
<accession>A0A1H0N5Q9</accession>
<evidence type="ECO:0000313" key="2">
    <source>
        <dbReference type="Proteomes" id="UP000198597"/>
    </source>
</evidence>
<protein>
    <recommendedName>
        <fullName evidence="3">Bacteriophage lambda head decoration protein D</fullName>
    </recommendedName>
</protein>
<dbReference type="Proteomes" id="UP000198597">
    <property type="component" value="Unassembled WGS sequence"/>
</dbReference>
<proteinExistence type="predicted"/>
<evidence type="ECO:0008006" key="3">
    <source>
        <dbReference type="Google" id="ProtNLM"/>
    </source>
</evidence>
<dbReference type="EMBL" id="FNJM01000001">
    <property type="protein sequence ID" value="SDO87993.1"/>
    <property type="molecule type" value="Genomic_DNA"/>
</dbReference>